<keyword evidence="4 7" id="KW-0812">Transmembrane</keyword>
<dbReference type="AlphaFoldDB" id="A0A841MCQ7"/>
<keyword evidence="11" id="KW-1185">Reference proteome</keyword>
<dbReference type="Proteomes" id="UP000588604">
    <property type="component" value="Unassembled WGS sequence"/>
</dbReference>
<dbReference type="Gene3D" id="2.40.170.20">
    <property type="entry name" value="TonB-dependent receptor, beta-barrel domain"/>
    <property type="match status" value="1"/>
</dbReference>
<reference evidence="10 11" key="1">
    <citation type="submission" date="2020-08" db="EMBL/GenBank/DDBJ databases">
        <title>Genomic Encyclopedia of Type Strains, Phase IV (KMG-IV): sequencing the most valuable type-strain genomes for metagenomic binning, comparative biology and taxonomic classification.</title>
        <authorList>
            <person name="Goeker M."/>
        </authorList>
    </citation>
    <scope>NUCLEOTIDE SEQUENCE [LARGE SCALE GENOMIC DNA]</scope>
    <source>
        <strain evidence="10 11">DSM 102044</strain>
    </source>
</reference>
<evidence type="ECO:0000256" key="2">
    <source>
        <dbReference type="ARBA" id="ARBA00022448"/>
    </source>
</evidence>
<keyword evidence="8" id="KW-0732">Signal</keyword>
<evidence type="ECO:0000313" key="10">
    <source>
        <dbReference type="EMBL" id="MBB6324503.1"/>
    </source>
</evidence>
<accession>A0A841MCQ7</accession>
<gene>
    <name evidence="10" type="ORF">FHS59_000118</name>
</gene>
<keyword evidence="5 7" id="KW-0472">Membrane</keyword>
<dbReference type="InterPro" id="IPR008969">
    <property type="entry name" value="CarboxyPept-like_regulatory"/>
</dbReference>
<dbReference type="InterPro" id="IPR039426">
    <property type="entry name" value="TonB-dep_rcpt-like"/>
</dbReference>
<dbReference type="Gene3D" id="2.60.40.1120">
    <property type="entry name" value="Carboxypeptidase-like, regulatory domain"/>
    <property type="match status" value="1"/>
</dbReference>
<keyword evidence="6 7" id="KW-0998">Cell outer membrane</keyword>
<comment type="subcellular location">
    <subcellularLocation>
        <location evidence="1 7">Cell outer membrane</location>
        <topology evidence="1 7">Multi-pass membrane protein</topology>
    </subcellularLocation>
</comment>
<dbReference type="InterPro" id="IPR036942">
    <property type="entry name" value="Beta-barrel_TonB_sf"/>
</dbReference>
<dbReference type="RefSeq" id="WP_184492485.1">
    <property type="nucleotide sequence ID" value="NZ_JACIJO010000001.1"/>
</dbReference>
<dbReference type="Pfam" id="PF13715">
    <property type="entry name" value="CarbopepD_reg_2"/>
    <property type="match status" value="1"/>
</dbReference>
<evidence type="ECO:0000256" key="4">
    <source>
        <dbReference type="ARBA" id="ARBA00022692"/>
    </source>
</evidence>
<dbReference type="NCBIfam" id="TIGR04056">
    <property type="entry name" value="OMP_RagA_SusC"/>
    <property type="match status" value="1"/>
</dbReference>
<dbReference type="PROSITE" id="PS52016">
    <property type="entry name" value="TONB_DEPENDENT_REC_3"/>
    <property type="match status" value="1"/>
</dbReference>
<dbReference type="Gene3D" id="2.170.130.10">
    <property type="entry name" value="TonB-dependent receptor, plug domain"/>
    <property type="match status" value="1"/>
</dbReference>
<dbReference type="GO" id="GO:0009279">
    <property type="term" value="C:cell outer membrane"/>
    <property type="evidence" value="ECO:0007669"/>
    <property type="project" value="UniProtKB-SubCell"/>
</dbReference>
<evidence type="ECO:0000256" key="5">
    <source>
        <dbReference type="ARBA" id="ARBA00023136"/>
    </source>
</evidence>
<evidence type="ECO:0000256" key="1">
    <source>
        <dbReference type="ARBA" id="ARBA00004571"/>
    </source>
</evidence>
<feature type="domain" description="TonB-dependent receptor plug" evidence="9">
    <location>
        <begin position="219"/>
        <end position="320"/>
    </location>
</feature>
<evidence type="ECO:0000256" key="6">
    <source>
        <dbReference type="ARBA" id="ARBA00023237"/>
    </source>
</evidence>
<comment type="similarity">
    <text evidence="7">Belongs to the TonB-dependent receptor family.</text>
</comment>
<dbReference type="InterPro" id="IPR023996">
    <property type="entry name" value="TonB-dep_OMP_SusC/RagA"/>
</dbReference>
<dbReference type="NCBIfam" id="TIGR04057">
    <property type="entry name" value="SusC_RagA_signa"/>
    <property type="match status" value="1"/>
</dbReference>
<evidence type="ECO:0000256" key="3">
    <source>
        <dbReference type="ARBA" id="ARBA00022452"/>
    </source>
</evidence>
<name>A0A841MCQ7_9BACT</name>
<evidence type="ECO:0000259" key="9">
    <source>
        <dbReference type="Pfam" id="PF07715"/>
    </source>
</evidence>
<dbReference type="SUPFAM" id="SSF49464">
    <property type="entry name" value="Carboxypeptidase regulatory domain-like"/>
    <property type="match status" value="1"/>
</dbReference>
<organism evidence="10 11">
    <name type="scientific">Algoriphagus iocasae</name>
    <dbReference type="NCBI Taxonomy" id="1836499"/>
    <lineage>
        <taxon>Bacteria</taxon>
        <taxon>Pseudomonadati</taxon>
        <taxon>Bacteroidota</taxon>
        <taxon>Cytophagia</taxon>
        <taxon>Cytophagales</taxon>
        <taxon>Cyclobacteriaceae</taxon>
        <taxon>Algoriphagus</taxon>
    </lineage>
</organism>
<dbReference type="Pfam" id="PF07715">
    <property type="entry name" value="Plug"/>
    <property type="match status" value="1"/>
</dbReference>
<sequence>MRWTVLLTGLILTTAFSLHAASVNGQSLDTKVTLTLKDASLKEALDELSEKSKVPFNYGSKVASSTERISYTANLVPLRMILNEVLADLPFEYIPVGDEVVIRYHPRPSTALKGEPVTEQAPKEMVKGIILGHEGLPMPGATIIIRGTTRGTAADENGEFQLSDVKEGDILVISMIGFRTREIEITDPDQSLTIELEEAISDLEGVTVSTGYETMPIERATGSFAHVDNNLYNRQVSTDVISRLKAIAPSVQFDERSGEMKLTIRGRSTIFANDQPLIILDNFPFEGDLNAINPNDIEDISILRDAAAASIWGVRAGNGVIVITTKSGSRDKEPTVTFNSNFTVGEKPDLFYQPKMNSSDFIEAEKYLFNQSYYDSDLNNTQTYPYVSPVVDILAMQRNGELSAEQANAQINTYRNQDIRGDFMDHFYRKSTRQQYAVNLQGGNKVHQYYFSAGYDNNKANLVTDSYERYTLKTDQTFIPLKGLEVKAGIQYSQSQQKSDNFLPQVIENIDYPYARLQDENGEPAIVNRDYRRSFVDQAGSQGLLDWYYRPVNEPGLNLSSSVLRNLRANVAISYDVSQHLKVSAQYQNQQQTTNSETLRDQASYYMRNMINEFSEVSEDGVDRIIPLGDLVHLNTSELRSNNGRIQLNYNWFSENHYVTALAGFEARQTNTNGFGNNLYGYDPNLGTSINVDFSSSYRRYPTGYFASIPSNNSVGGTTDRFRSYFINGAYSYKDRYTLSASGRIDQSNLFGVRANQRSVPLWSTGFKWDIHKENFLSADRINQLTFRTSYGYSGNIDNSITAFTTMATTSGNYTNRPALRLINPPNPDLKWEKIAIANFGIDFSVFQNRITGSIEYYRKKGDEIIGEIPADPTTGVGSFRGNIAGIKGSGWDINVSSQNVQGKFSWQTNFMFNVAKDQVTEYLVDPGTFYLFLNASINRYPSQASPIVGKPLYSIYSYPWKGLDPETGDPVGIIENVESTDYRALSNYYSDNVDQLIYNGPALPTTFGALRNTFGYKNFSLSLNISYHFGGYFRRSSISYNDFFRSGYYYAHKDFTDQWREPGDELFTSIPSMVYPSNGSRDSFYASSDILVEKSDLLRLQDINFSYDFPFASQIGFSALNMYFYANNLGLLWTANDYDIDPDYPELPLPKSYAIGIKATF</sequence>
<feature type="signal peptide" evidence="8">
    <location>
        <begin position="1"/>
        <end position="20"/>
    </location>
</feature>
<keyword evidence="3 7" id="KW-1134">Transmembrane beta strand</keyword>
<evidence type="ECO:0000256" key="8">
    <source>
        <dbReference type="SAM" id="SignalP"/>
    </source>
</evidence>
<protein>
    <submittedName>
        <fullName evidence="10">TonB-linked SusC/RagA family outer membrane protein</fullName>
    </submittedName>
</protein>
<proteinExistence type="inferred from homology"/>
<keyword evidence="2 7" id="KW-0813">Transport</keyword>
<dbReference type="SUPFAM" id="SSF56935">
    <property type="entry name" value="Porins"/>
    <property type="match status" value="1"/>
</dbReference>
<evidence type="ECO:0000256" key="7">
    <source>
        <dbReference type="PROSITE-ProRule" id="PRU01360"/>
    </source>
</evidence>
<dbReference type="InterPro" id="IPR012910">
    <property type="entry name" value="Plug_dom"/>
</dbReference>
<feature type="chain" id="PRO_5032854123" evidence="8">
    <location>
        <begin position="21"/>
        <end position="1162"/>
    </location>
</feature>
<dbReference type="InterPro" id="IPR037066">
    <property type="entry name" value="Plug_dom_sf"/>
</dbReference>
<comment type="caution">
    <text evidence="10">The sequence shown here is derived from an EMBL/GenBank/DDBJ whole genome shotgun (WGS) entry which is preliminary data.</text>
</comment>
<dbReference type="EMBL" id="JACIJO010000001">
    <property type="protein sequence ID" value="MBB6324503.1"/>
    <property type="molecule type" value="Genomic_DNA"/>
</dbReference>
<evidence type="ECO:0000313" key="11">
    <source>
        <dbReference type="Proteomes" id="UP000588604"/>
    </source>
</evidence>
<dbReference type="InterPro" id="IPR023997">
    <property type="entry name" value="TonB-dep_OMP_SusC/RagA_CS"/>
</dbReference>